<proteinExistence type="inferred from homology"/>
<comment type="caution">
    <text evidence="7">The sequence shown here is derived from an EMBL/GenBank/DDBJ whole genome shotgun (WGS) entry which is preliminary data.</text>
</comment>
<dbReference type="Proteomes" id="UP000711047">
    <property type="component" value="Unassembled WGS sequence"/>
</dbReference>
<dbReference type="EMBL" id="JABMKX010000003">
    <property type="protein sequence ID" value="NQX45026.1"/>
    <property type="molecule type" value="Genomic_DNA"/>
</dbReference>
<gene>
    <name evidence="7" type="ORF">HQN87_06760</name>
</gene>
<evidence type="ECO:0000256" key="3">
    <source>
        <dbReference type="ARBA" id="ARBA00022679"/>
    </source>
</evidence>
<dbReference type="Gene3D" id="2.60.420.10">
    <property type="entry name" value="Maltose phosphorylase, domain 3"/>
    <property type="match status" value="1"/>
</dbReference>
<dbReference type="InterPro" id="IPR008928">
    <property type="entry name" value="6-hairpin_glycosidase_sf"/>
</dbReference>
<reference evidence="7 8" key="1">
    <citation type="submission" date="2020-05" db="EMBL/GenBank/DDBJ databases">
        <title>Paenibacillus glebae, sp. nov., Paenibacillus humi sp. nov., Paenibacillus pedi sp. nov., Paenibacillus terrestris sp. nov. and Paenibacillus terricola sp. nov., isolated from a forest top soil sample.</title>
        <authorList>
            <person name="Qi S."/>
            <person name="Carlier A."/>
            <person name="Cnockaert M."/>
            <person name="Vandamme P."/>
        </authorList>
    </citation>
    <scope>NUCLEOTIDE SEQUENCE [LARGE SCALE GENOMIC DNA]</scope>
    <source>
        <strain evidence="7 8">LMG 29502</strain>
    </source>
</reference>
<dbReference type="InterPro" id="IPR005195">
    <property type="entry name" value="Glyco_hydro_65_M"/>
</dbReference>
<keyword evidence="8" id="KW-1185">Reference proteome</keyword>
<dbReference type="Pfam" id="PF03632">
    <property type="entry name" value="Glyco_hydro_65m"/>
    <property type="match status" value="1"/>
</dbReference>
<dbReference type="InterPro" id="IPR012341">
    <property type="entry name" value="6hp_glycosidase-like_sf"/>
</dbReference>
<keyword evidence="3" id="KW-0808">Transferase</keyword>
<feature type="domain" description="Glycoside hydrolase family 65 N-terminal" evidence="6">
    <location>
        <begin position="7"/>
        <end position="250"/>
    </location>
</feature>
<keyword evidence="2" id="KW-0328">Glycosyltransferase</keyword>
<evidence type="ECO:0000259" key="6">
    <source>
        <dbReference type="Pfam" id="PF03636"/>
    </source>
</evidence>
<feature type="domain" description="Glycoside hydrolase family 65 central catalytic" evidence="4">
    <location>
        <begin position="307"/>
        <end position="691"/>
    </location>
</feature>
<dbReference type="Gene3D" id="2.70.98.40">
    <property type="entry name" value="Glycoside hydrolase, family 65, N-terminal domain"/>
    <property type="match status" value="1"/>
</dbReference>
<dbReference type="Pfam" id="PF03633">
    <property type="entry name" value="Glyco_hydro_65C"/>
    <property type="match status" value="1"/>
</dbReference>
<evidence type="ECO:0000256" key="1">
    <source>
        <dbReference type="ARBA" id="ARBA00006768"/>
    </source>
</evidence>
<evidence type="ECO:0000313" key="7">
    <source>
        <dbReference type="EMBL" id="NQX45026.1"/>
    </source>
</evidence>
<evidence type="ECO:0000259" key="4">
    <source>
        <dbReference type="Pfam" id="PF03632"/>
    </source>
</evidence>
<keyword evidence="7" id="KW-0378">Hydrolase</keyword>
<dbReference type="Pfam" id="PF03636">
    <property type="entry name" value="Glyco_hydro_65N"/>
    <property type="match status" value="1"/>
</dbReference>
<dbReference type="SUPFAM" id="SSF48208">
    <property type="entry name" value="Six-hairpin glycosidases"/>
    <property type="match status" value="1"/>
</dbReference>
<evidence type="ECO:0000313" key="8">
    <source>
        <dbReference type="Proteomes" id="UP000711047"/>
    </source>
</evidence>
<dbReference type="InterPro" id="IPR037018">
    <property type="entry name" value="GH65_N"/>
</dbReference>
<dbReference type="PANTHER" id="PTHR11051">
    <property type="entry name" value="GLYCOSYL HYDROLASE-RELATED"/>
    <property type="match status" value="1"/>
</dbReference>
<dbReference type="GO" id="GO:0016787">
    <property type="term" value="F:hydrolase activity"/>
    <property type="evidence" value="ECO:0007669"/>
    <property type="project" value="UniProtKB-KW"/>
</dbReference>
<dbReference type="InterPro" id="IPR005194">
    <property type="entry name" value="Glyco_hydro_65_C"/>
</dbReference>
<sequence>MNWTVSEHSFESDRITTNGNKYMTGNGYMGFRGVLEEYGKEQLTAVTLAGIYDRSGDKWREPVNAPNGLYTVISCDGEVLSVLETEPLAHTQSLDLRTAVHRRETVFSTREGGRLTLTAERFVSMDQLHVLAAKWTVHSTVDCRVEIKTGMDSRVWDINGPHLLEQRIQSVSGALLSTAVTGELRLPVAVAELAEFGLAERVTDTGTDNNMDIRMGVNTDTDPELALRHLSFDVKAGETYEWTKYVAVFTGLDAEGNPGEAALSTVRSAAGEGYAGLLEAHRRKWEERWSRSDCVIEGDEEAQLALRYSIYQLLIIAPTMSEKVSIPARGLSGQVYKGAVFWDTEMFMLPFFLHSDPGIARNLMMYRIHTLDGARRKAAEYGYTGAFYAWESQDSGDDACTLFNVNDVFTGRPMRTYFRDKQIHISADVVHGIWEYIKFTGDNSILADGGAEVIWECARFYYSYAYYNPLKKRYELLDVTGPDEYHERVNNNAFTNALVQEALEIALRAAELLEDNYPAVYAELAESFAGGPFLAEFTEMLEQLYVPQPDPDSLLIEQFDRYFKLEEVTLAELKSRVIHSHEYWGGGNGLATTTRILKQADVVLMLNLFKGKFSREVKQANWEFYEPRTEHGSSLSACIYALAAADIGIPDWGYPYFMRTATVDLTGESKQYVGDLYIGGTHPAANGGAWMAAVLGFAGVQYDGGTVTLNPALPKAWKSVQVPVVLRGSSFRLEIGREAIVVTAAPGNSEAVAFAGFGGAPELCLPGMELRIVVFWEEDL</sequence>
<accession>A0ABX2DK77</accession>
<comment type="similarity">
    <text evidence="1">Belongs to the glycosyl hydrolase 65 family.</text>
</comment>
<feature type="domain" description="Glycoside hydrolase family 65 C-terminal" evidence="5">
    <location>
        <begin position="703"/>
        <end position="748"/>
    </location>
</feature>
<dbReference type="PANTHER" id="PTHR11051:SF8">
    <property type="entry name" value="PROTEIN-GLUCOSYLGALACTOSYLHYDROXYLYSINE GLUCOSIDASE"/>
    <property type="match status" value="1"/>
</dbReference>
<dbReference type="InterPro" id="IPR017045">
    <property type="entry name" value="Malt_Pase/Glycosyl_Hdrlase"/>
</dbReference>
<dbReference type="PIRSF" id="PIRSF036289">
    <property type="entry name" value="Glycosyl_hydrolase_malt_phosph"/>
    <property type="match status" value="1"/>
</dbReference>
<dbReference type="InterPro" id="IPR005196">
    <property type="entry name" value="Glyco_hydro_65_N"/>
</dbReference>
<dbReference type="InterPro" id="IPR011013">
    <property type="entry name" value="Gal_mutarotase_sf_dom"/>
</dbReference>
<evidence type="ECO:0000256" key="2">
    <source>
        <dbReference type="ARBA" id="ARBA00022676"/>
    </source>
</evidence>
<organism evidence="7 8">
    <name type="scientific">Paenibacillus tritici</name>
    <dbReference type="NCBI Taxonomy" id="1873425"/>
    <lineage>
        <taxon>Bacteria</taxon>
        <taxon>Bacillati</taxon>
        <taxon>Bacillota</taxon>
        <taxon>Bacilli</taxon>
        <taxon>Bacillales</taxon>
        <taxon>Paenibacillaceae</taxon>
        <taxon>Paenibacillus</taxon>
    </lineage>
</organism>
<dbReference type="RefSeq" id="WP_173129679.1">
    <property type="nucleotide sequence ID" value="NZ_JABMKX010000003.1"/>
</dbReference>
<dbReference type="SUPFAM" id="SSF74650">
    <property type="entry name" value="Galactose mutarotase-like"/>
    <property type="match status" value="1"/>
</dbReference>
<name>A0ABX2DK77_9BACL</name>
<dbReference type="Gene3D" id="1.50.10.10">
    <property type="match status" value="1"/>
</dbReference>
<evidence type="ECO:0000259" key="5">
    <source>
        <dbReference type="Pfam" id="PF03633"/>
    </source>
</evidence>
<protein>
    <submittedName>
        <fullName evidence="7">Glycoside hydrolase family 65 protein</fullName>
    </submittedName>
</protein>